<name>A0A328WYW9_9FLAO</name>
<gene>
    <name evidence="1" type="ORF">B0I10_10367</name>
</gene>
<dbReference type="InterPro" id="IPR020271">
    <property type="entry name" value="Uncharacterised_MJ1172"/>
</dbReference>
<reference evidence="1 2" key="1">
    <citation type="submission" date="2018-06" db="EMBL/GenBank/DDBJ databases">
        <title>Genomic Encyclopedia of Type Strains, Phase III (KMG-III): the genomes of soil and plant-associated and newly described type strains.</title>
        <authorList>
            <person name="Whitman W."/>
        </authorList>
    </citation>
    <scope>NUCLEOTIDE SEQUENCE [LARGE SCALE GENOMIC DNA]</scope>
    <source>
        <strain evidence="1 2">CGMCC 1.12504</strain>
    </source>
</reference>
<dbReference type="OrthoDB" id="827255at2"/>
<dbReference type="EMBL" id="QLSV01000003">
    <property type="protein sequence ID" value="RAR49647.1"/>
    <property type="molecule type" value="Genomic_DNA"/>
</dbReference>
<organism evidence="1 2">
    <name type="scientific">Flavobacterium lacus</name>
    <dbReference type="NCBI Taxonomy" id="1353778"/>
    <lineage>
        <taxon>Bacteria</taxon>
        <taxon>Pseudomonadati</taxon>
        <taxon>Bacteroidota</taxon>
        <taxon>Flavobacteriia</taxon>
        <taxon>Flavobacteriales</taxon>
        <taxon>Flavobacteriaceae</taxon>
        <taxon>Flavobacterium</taxon>
    </lineage>
</organism>
<proteinExistence type="predicted"/>
<accession>A0A328WYW9</accession>
<dbReference type="Proteomes" id="UP000249518">
    <property type="component" value="Unassembled WGS sequence"/>
</dbReference>
<keyword evidence="2" id="KW-1185">Reference proteome</keyword>
<dbReference type="RefSeq" id="WP_112085093.1">
    <property type="nucleotide sequence ID" value="NZ_QLSV01000003.1"/>
</dbReference>
<dbReference type="AlphaFoldDB" id="A0A328WYW9"/>
<dbReference type="Pfam" id="PF10884">
    <property type="entry name" value="DUF2683"/>
    <property type="match status" value="1"/>
</dbReference>
<sequence>MTPLNITIHPLDDAQIEAVKAFMKALKIKFEISKEKPFSLSGEQKKQLDDQVGLDKKYYTDAETVYSDLKSKYGL</sequence>
<evidence type="ECO:0000313" key="2">
    <source>
        <dbReference type="Proteomes" id="UP000249518"/>
    </source>
</evidence>
<evidence type="ECO:0000313" key="1">
    <source>
        <dbReference type="EMBL" id="RAR49647.1"/>
    </source>
</evidence>
<comment type="caution">
    <text evidence="1">The sequence shown here is derived from an EMBL/GenBank/DDBJ whole genome shotgun (WGS) entry which is preliminary data.</text>
</comment>
<protein>
    <submittedName>
        <fullName evidence="1">Uncharacterized protein</fullName>
    </submittedName>
</protein>